<dbReference type="AlphaFoldDB" id="A0A6G1H899"/>
<keyword evidence="1" id="KW-1133">Transmembrane helix</keyword>
<evidence type="ECO:0000313" key="3">
    <source>
        <dbReference type="Proteomes" id="UP000800041"/>
    </source>
</evidence>
<evidence type="ECO:0000256" key="1">
    <source>
        <dbReference type="SAM" id="Phobius"/>
    </source>
</evidence>
<dbReference type="EMBL" id="ML977145">
    <property type="protein sequence ID" value="KAF1989292.1"/>
    <property type="molecule type" value="Genomic_DNA"/>
</dbReference>
<proteinExistence type="predicted"/>
<keyword evidence="1" id="KW-0812">Transmembrane</keyword>
<feature type="transmembrane region" description="Helical" evidence="1">
    <location>
        <begin position="125"/>
        <end position="146"/>
    </location>
</feature>
<name>A0A6G1H899_9PEZI</name>
<reference evidence="2" key="1">
    <citation type="journal article" date="2020" name="Stud. Mycol.">
        <title>101 Dothideomycetes genomes: a test case for predicting lifestyles and emergence of pathogens.</title>
        <authorList>
            <person name="Haridas S."/>
            <person name="Albert R."/>
            <person name="Binder M."/>
            <person name="Bloem J."/>
            <person name="Labutti K."/>
            <person name="Salamov A."/>
            <person name="Andreopoulos B."/>
            <person name="Baker S."/>
            <person name="Barry K."/>
            <person name="Bills G."/>
            <person name="Bluhm B."/>
            <person name="Cannon C."/>
            <person name="Castanera R."/>
            <person name="Culley D."/>
            <person name="Daum C."/>
            <person name="Ezra D."/>
            <person name="Gonzalez J."/>
            <person name="Henrissat B."/>
            <person name="Kuo A."/>
            <person name="Liang C."/>
            <person name="Lipzen A."/>
            <person name="Lutzoni F."/>
            <person name="Magnuson J."/>
            <person name="Mondo S."/>
            <person name="Nolan M."/>
            <person name="Ohm R."/>
            <person name="Pangilinan J."/>
            <person name="Park H.-J."/>
            <person name="Ramirez L."/>
            <person name="Alfaro M."/>
            <person name="Sun H."/>
            <person name="Tritt A."/>
            <person name="Yoshinaga Y."/>
            <person name="Zwiers L.-H."/>
            <person name="Turgeon B."/>
            <person name="Goodwin S."/>
            <person name="Spatafora J."/>
            <person name="Crous P."/>
            <person name="Grigoriev I."/>
        </authorList>
    </citation>
    <scope>NUCLEOTIDE SEQUENCE</scope>
    <source>
        <strain evidence="2">CBS 113979</strain>
    </source>
</reference>
<organism evidence="2 3">
    <name type="scientific">Aulographum hederae CBS 113979</name>
    <dbReference type="NCBI Taxonomy" id="1176131"/>
    <lineage>
        <taxon>Eukaryota</taxon>
        <taxon>Fungi</taxon>
        <taxon>Dikarya</taxon>
        <taxon>Ascomycota</taxon>
        <taxon>Pezizomycotina</taxon>
        <taxon>Dothideomycetes</taxon>
        <taxon>Pleosporomycetidae</taxon>
        <taxon>Aulographales</taxon>
        <taxon>Aulographaceae</taxon>
    </lineage>
</organism>
<keyword evidence="1" id="KW-0472">Membrane</keyword>
<accession>A0A6G1H899</accession>
<keyword evidence="3" id="KW-1185">Reference proteome</keyword>
<sequence>MSQRLNSSIVKSGLQAQISTKEIFSEFKRREIGVLPTPAFLEWLMVLTRSSDAIVWAEPPERGYLRLEESCTNASARGGCLAFQASPSFPNTGNLSPFRDPTVFTNYPNGVPRVIPWLFVPIHSLLYILVTAMLLHIFVLGASANLKGE</sequence>
<gene>
    <name evidence="2" type="ORF">K402DRAFT_269135</name>
</gene>
<evidence type="ECO:0000313" key="2">
    <source>
        <dbReference type="EMBL" id="KAF1989292.1"/>
    </source>
</evidence>
<protein>
    <submittedName>
        <fullName evidence="2">Uncharacterized protein</fullName>
    </submittedName>
</protein>
<dbReference type="Proteomes" id="UP000800041">
    <property type="component" value="Unassembled WGS sequence"/>
</dbReference>